<feature type="disulfide bond" evidence="5">
    <location>
        <begin position="1111"/>
        <end position="1175"/>
    </location>
</feature>
<evidence type="ECO:0000256" key="2">
    <source>
        <dbReference type="ARBA" id="ARBA00022737"/>
    </source>
</evidence>
<feature type="domain" description="SRCR" evidence="9">
    <location>
        <begin position="1533"/>
        <end position="1633"/>
    </location>
</feature>
<keyword evidence="7" id="KW-0472">Membrane</keyword>
<feature type="disulfide bond" evidence="5">
    <location>
        <begin position="98"/>
        <end position="108"/>
    </location>
</feature>
<feature type="disulfide bond" evidence="5">
    <location>
        <begin position="1490"/>
        <end position="1500"/>
    </location>
</feature>
<keyword evidence="2" id="KW-0677">Repeat</keyword>
<dbReference type="PANTHER" id="PTHR48071">
    <property type="entry name" value="SRCR DOMAIN-CONTAINING PROTEIN"/>
    <property type="match status" value="1"/>
</dbReference>
<feature type="domain" description="SRCR" evidence="9">
    <location>
        <begin position="1197"/>
        <end position="1297"/>
    </location>
</feature>
<keyword evidence="4" id="KW-0325">Glycoprotein</keyword>
<feature type="disulfide bond" evidence="5">
    <location>
        <begin position="1266"/>
        <end position="1276"/>
    </location>
</feature>
<dbReference type="Pfam" id="PF00530">
    <property type="entry name" value="SRCR"/>
    <property type="match status" value="16"/>
</dbReference>
<feature type="disulfide bond" evidence="5">
    <location>
        <begin position="1459"/>
        <end position="1520"/>
    </location>
</feature>
<dbReference type="RefSeq" id="XP_038061741.1">
    <property type="nucleotide sequence ID" value="XM_038205813.1"/>
</dbReference>
<dbReference type="SMART" id="SM00202">
    <property type="entry name" value="SR"/>
    <property type="match status" value="16"/>
</dbReference>
<feature type="disulfide bond" evidence="5">
    <location>
        <begin position="1235"/>
        <end position="1296"/>
    </location>
</feature>
<feature type="disulfide bond" evidence="5">
    <location>
        <begin position="315"/>
        <end position="325"/>
    </location>
</feature>
<feature type="disulfide bond" evidence="5">
    <location>
        <begin position="1155"/>
        <end position="1165"/>
    </location>
</feature>
<feature type="domain" description="SRCR" evidence="9">
    <location>
        <begin position="1638"/>
        <end position="1738"/>
    </location>
</feature>
<evidence type="ECO:0000256" key="1">
    <source>
        <dbReference type="ARBA" id="ARBA00022729"/>
    </source>
</evidence>
<evidence type="ECO:0000256" key="8">
    <source>
        <dbReference type="SAM" id="SignalP"/>
    </source>
</evidence>
<comment type="caution">
    <text evidence="5">Lacks conserved residue(s) required for the propagation of feature annotation.</text>
</comment>
<feature type="disulfide bond" evidence="5">
    <location>
        <begin position="426"/>
        <end position="436"/>
    </location>
</feature>
<feature type="domain" description="SRCR" evidence="9">
    <location>
        <begin position="466"/>
        <end position="569"/>
    </location>
</feature>
<keyword evidence="3 5" id="KW-1015">Disulfide bond</keyword>
<feature type="disulfide bond" evidence="5">
    <location>
        <begin position="1348"/>
        <end position="1409"/>
    </location>
</feature>
<feature type="disulfide bond" evidence="5">
    <location>
        <begin position="890"/>
        <end position="954"/>
    </location>
</feature>
<feature type="region of interest" description="Disordered" evidence="6">
    <location>
        <begin position="1890"/>
        <end position="1958"/>
    </location>
</feature>
<feature type="disulfide bond" evidence="5">
    <location>
        <begin position="1446"/>
        <end position="1510"/>
    </location>
</feature>
<dbReference type="PANTHER" id="PTHR48071:SF18">
    <property type="entry name" value="DELETED IN MALIGNANT BRAIN TUMORS 1 PROTEIN-RELATED"/>
    <property type="match status" value="1"/>
</dbReference>
<feature type="compositionally biased region" description="Pro residues" evidence="6">
    <location>
        <begin position="1995"/>
        <end position="2045"/>
    </location>
</feature>
<feature type="domain" description="SRCR" evidence="9">
    <location>
        <begin position="30"/>
        <end position="128"/>
    </location>
</feature>
<feature type="domain" description="SRCR" evidence="9">
    <location>
        <begin position="357"/>
        <end position="457"/>
    </location>
</feature>
<feature type="disulfide bond" evidence="5">
    <location>
        <begin position="934"/>
        <end position="944"/>
    </location>
</feature>
<dbReference type="Proteomes" id="UP000887568">
    <property type="component" value="Unplaced"/>
</dbReference>
<feature type="domain" description="SRCR" evidence="9">
    <location>
        <begin position="1754"/>
        <end position="1849"/>
    </location>
</feature>
<feature type="disulfide bond" evidence="5">
    <location>
        <begin position="1222"/>
        <end position="1286"/>
    </location>
</feature>
<feature type="compositionally biased region" description="Pro residues" evidence="6">
    <location>
        <begin position="2055"/>
        <end position="2066"/>
    </location>
</feature>
<feature type="disulfide bond" evidence="5">
    <location>
        <begin position="1663"/>
        <end position="1727"/>
    </location>
</feature>
<feature type="domain" description="SRCR" evidence="9">
    <location>
        <begin position="865"/>
        <end position="965"/>
    </location>
</feature>
<dbReference type="FunFam" id="3.10.250.10:FF:000006">
    <property type="entry name" value="neurotrypsin isoform X2"/>
    <property type="match status" value="15"/>
</dbReference>
<proteinExistence type="predicted"/>
<feature type="disulfide bond" evidence="5">
    <location>
        <begin position="382"/>
        <end position="446"/>
    </location>
</feature>
<sequence length="2066" mass="222749">MRGFMMLPLLLLSLSFLGNIRWVWTQEPLVRLAGSNQTYEGRVEMYHQGQWGTVCDDKWTPANADVVCRQLGFRAGYRIWIRAHFGQGSGPIMDSVGCIGNESSIENCTLSGFGRECSHSEDSGVTCVIRDSPPPSVRLVGGNHPYEGRVEVSFQGEQGTICDNWWSLDDAHVVCRMLGYPSAFSYWWDAHFGEGSGQVALADVDCNGTEANIEQCSHWGWYNNICLHSRDAGVTCNDGVLPPASVRLAGGNTPYEGRVEVYSQGQWGSVCDDHWNLEAANVVCRQVGYPSAFRYWIGGYFGQGSGEILMGNVSCLGDESRIQECTHSGVFGTLCYPPHSQGAGVTCSDGHLPPPTVRLVGGSNKFEGTVEIYHEGQWGTICDDYWSLLDALRVCRKLGFYMATQAYGGARFGPGTGPIFLDDVRCIGNESRIEDCPHRGWGNHDCTHRQDAGVTCTYGRSPLVPIRLINPWRENSNEGRVELYYLGQWGTVCDDSWDLDDATVACRMLGYRSASHAWTNAHFGQGSGRIVLADVICNGEEYNIRNCYSRGWGISHSCQHFEDAGVTCIDGPDPTVTPVPATSVPTTTGVNVTTVAPGSVRLANGIAPQEGRVEVYYGGVWGTVCDDGWDIEDANVVCQQLGYGPANEAWKDARFGQGSGPILLDDVRCDGQESSLGACLHRCWLANNCDHSEDAGVTCGGGPTSQPSPTTIPLAVQVRLVNGETAREGRVEVNYRGQWGTICGSWWSIENANVVCRQLGYLSAVKAWTSAHFGLGPGPILLDEVQCDGSESNINECAHAEWSRHKCQHREDAGVTCGEVVSTIPPVATTPSVATTSVATTSAATSTRQVTTTPATNTTIPTVSVRLAGGNSSYEGRVEVYHQGEWGTVCDDGWDLDDANVVCRMLGYPSASNAWSHAHFGQGSGLILLDDVNCQGTESNIAQCPHSSWFSHNCWHGEDAGVTCGNMTTPLPVRLVGGSSSYEGRVEVYYQGEWGTVCDDYWDLQDAEVVCRMLGLPPASNAWSSAHFGQGSGRIMLDDVSCQGYESSIADCQHSSWFSHNCGHSEDAGVTCGESIMTTPNPLVSVRLVGGNSSYEGRVEVYYQGEWGTVCDDGWDLDDANVICRMLSLPLASHAWSSAHFGQGSGRIMLDDVSCQGYESSIANCQHSSWFSHNCGHSEDAGVTCGETMTTPNPVLVRLVGGSSSYEGRVEVHYQGEWGTVCDDGWDLDDANVVCRMLGFPPASNAWSSAHFGQGSGQIILDDVNCGGYESSIADCPHRSWFSHNCGHREDAGVTCGESIMTTPSPLVQVRLAGSSSSYEGRVEVYYQGEWGTVCDDGWDLADANVVCRMLGYPSASHAWSSAHFGQGSGRIMLDDVSCQGYESSIANCQHSSWFSHNCGHREDAGVTCGETMTTPNPVSVRLAGGSSSYEGRIEIYYQGQWGTVCDDGWDLADANVVCRMLGYPSASHAWSSAHFGQGSGRIILDDVNCGGYESSIADCPHRSWFSHNCGHSEDAGVTCRESIMTTLSPVQVRLAGGGGSYEGRVEIYYQGEWGTVCDDGWSLADANVVCRMLGFPSASQAWSNAHFGQGSGRIMLDDISCQGDESSIADCQHSSWFSNDCGHKEDAGVTCFEQIPVRLVGGSSSYEGRVEVFYQGEWGTVCDDGWDLDDASVVCRMLGLPSASHAWSNAHFGQGSGQIMLDNIDCNGYESSIVDCSHNGWFSNNCGHSEDAGVTCKSYTSNSTPTSGVLNEIRLSGDRSTKGTVQVWSGGQYVDVCSSNWDLSSAKVVCRQLGHSTESVSADYTTHYLSYGSYIVLHCDGSESELADCSTYASYQYGLCNTATVDCNAYSGLSAGAVVGIAISSLLLVITIVAIVIIVAARSRRKKSSSTSSNMNIPLASAAEPPSSDPNSNGANVLTNPLYCETPLSQPVSRHPPQGYYPMPFSGQPQMVQSRVPGAGFSQYNPVSNTANAHLPPPAYASVAVSTPFYPGNAPQPHPQRQPQAKPLPQPQTQPQPQPLPQFQPLPQPLPHTKPQPQPQPQPLSQPQLNTQPQPLPQPQPQPHP</sequence>
<feature type="disulfide bond" evidence="5">
    <location>
        <begin position="1707"/>
        <end position="1717"/>
    </location>
</feature>
<feature type="domain" description="SRCR" evidence="9">
    <location>
        <begin position="246"/>
        <end position="348"/>
    </location>
</feature>
<feature type="disulfide bond" evidence="5">
    <location>
        <begin position="271"/>
        <end position="335"/>
    </location>
</feature>
<feature type="disulfide bond" evidence="5">
    <location>
        <begin position="1011"/>
        <end position="1072"/>
    </location>
</feature>
<feature type="disulfide bond" evidence="5">
    <location>
        <begin position="625"/>
        <end position="689"/>
    </location>
</feature>
<dbReference type="SUPFAM" id="SSF56487">
    <property type="entry name" value="SRCR-like"/>
    <property type="match status" value="16"/>
</dbReference>
<feature type="domain" description="SRCR" evidence="9">
    <location>
        <begin position="137"/>
        <end position="237"/>
    </location>
</feature>
<feature type="disulfide bond" evidence="5">
    <location>
        <begin position="787"/>
        <end position="797"/>
    </location>
</feature>
<feature type="domain" description="SRCR" evidence="9">
    <location>
        <begin position="1086"/>
        <end position="1186"/>
    </location>
</feature>
<evidence type="ECO:0000256" key="4">
    <source>
        <dbReference type="ARBA" id="ARBA00023180"/>
    </source>
</evidence>
<keyword evidence="7" id="KW-0812">Transmembrane</keyword>
<dbReference type="PROSITE" id="PS50287">
    <property type="entry name" value="SRCR_2"/>
    <property type="match status" value="16"/>
</dbReference>
<feature type="domain" description="SRCR" evidence="9">
    <location>
        <begin position="1310"/>
        <end position="1410"/>
    </location>
</feature>
<evidence type="ECO:0000256" key="6">
    <source>
        <dbReference type="SAM" id="MobiDB-lite"/>
    </source>
</evidence>
<dbReference type="PRINTS" id="PR00258">
    <property type="entry name" value="SPERACTRCPTR"/>
</dbReference>
<evidence type="ECO:0000313" key="11">
    <source>
        <dbReference type="Proteomes" id="UP000887568"/>
    </source>
</evidence>
<dbReference type="PROSITE" id="PS00420">
    <property type="entry name" value="SRCR_1"/>
    <property type="match status" value="11"/>
</dbReference>
<keyword evidence="11" id="KW-1185">Reference proteome</keyword>
<feature type="domain" description="SRCR" evidence="9">
    <location>
        <begin position="718"/>
        <end position="818"/>
    </location>
</feature>
<name>A0A914AE24_PATMI</name>
<feature type="domain" description="SRCR" evidence="9">
    <location>
        <begin position="1421"/>
        <end position="1521"/>
    </location>
</feature>
<feature type="disulfide bond" evidence="5">
    <location>
        <begin position="537"/>
        <end position="547"/>
    </location>
</feature>
<keyword evidence="7" id="KW-1133">Transmembrane helix</keyword>
<dbReference type="Gene3D" id="3.10.250.10">
    <property type="entry name" value="SRCR-like domain"/>
    <property type="match status" value="16"/>
</dbReference>
<feature type="disulfide bond" evidence="5">
    <location>
        <begin position="903"/>
        <end position="964"/>
    </location>
</feature>
<feature type="disulfide bond" evidence="5">
    <location>
        <begin position="1335"/>
        <end position="1399"/>
    </location>
</feature>
<feature type="disulfide bond" evidence="5">
    <location>
        <begin position="175"/>
        <end position="236"/>
    </location>
</feature>
<feature type="disulfide bond" evidence="5">
    <location>
        <begin position="1602"/>
        <end position="1612"/>
    </location>
</feature>
<feature type="disulfide bond" evidence="5">
    <location>
        <begin position="756"/>
        <end position="817"/>
    </location>
</feature>
<feature type="disulfide bond" evidence="5">
    <location>
        <begin position="1558"/>
        <end position="1622"/>
    </location>
</feature>
<evidence type="ECO:0000313" key="10">
    <source>
        <dbReference type="EnsemblMetazoa" id="XP_038061741.1"/>
    </source>
</evidence>
<dbReference type="EnsemblMetazoa" id="XM_038205813.1">
    <property type="protein sequence ID" value="XP_038061741.1"/>
    <property type="gene ID" value="LOC119732355"/>
</dbReference>
<dbReference type="InterPro" id="IPR001190">
    <property type="entry name" value="SRCR"/>
</dbReference>
<feature type="compositionally biased region" description="Polar residues" evidence="6">
    <location>
        <begin position="1910"/>
        <end position="1920"/>
    </location>
</feature>
<feature type="chain" id="PRO_5037801151" description="SRCR domain-containing protein" evidence="8">
    <location>
        <begin position="26"/>
        <end position="2066"/>
    </location>
</feature>
<feature type="disulfide bond" evidence="5">
    <location>
        <begin position="998"/>
        <end position="1062"/>
    </location>
</feature>
<evidence type="ECO:0000256" key="5">
    <source>
        <dbReference type="PROSITE-ProRule" id="PRU00196"/>
    </source>
</evidence>
<feature type="disulfide bond" evidence="5">
    <location>
        <begin position="1676"/>
        <end position="1737"/>
    </location>
</feature>
<feature type="region of interest" description="Disordered" evidence="6">
    <location>
        <begin position="1987"/>
        <end position="2066"/>
    </location>
</feature>
<reference evidence="10" key="1">
    <citation type="submission" date="2022-11" db="UniProtKB">
        <authorList>
            <consortium name="EnsemblMetazoa"/>
        </authorList>
    </citation>
    <scope>IDENTIFICATION</scope>
</reference>
<dbReference type="InterPro" id="IPR036772">
    <property type="entry name" value="SRCR-like_dom_sf"/>
</dbReference>
<feature type="disulfide bond" evidence="5">
    <location>
        <begin position="206"/>
        <end position="216"/>
    </location>
</feature>
<evidence type="ECO:0000259" key="9">
    <source>
        <dbReference type="PROSITE" id="PS50287"/>
    </source>
</evidence>
<feature type="disulfide bond" evidence="5">
    <location>
        <begin position="1042"/>
        <end position="1052"/>
    </location>
</feature>
<dbReference type="OMA" id="YLWECDS"/>
<organism evidence="10 11">
    <name type="scientific">Patiria miniata</name>
    <name type="common">Bat star</name>
    <name type="synonym">Asterina miniata</name>
    <dbReference type="NCBI Taxonomy" id="46514"/>
    <lineage>
        <taxon>Eukaryota</taxon>
        <taxon>Metazoa</taxon>
        <taxon>Echinodermata</taxon>
        <taxon>Eleutherozoa</taxon>
        <taxon>Asterozoa</taxon>
        <taxon>Asteroidea</taxon>
        <taxon>Valvatacea</taxon>
        <taxon>Valvatida</taxon>
        <taxon>Asterinidae</taxon>
        <taxon>Patiria</taxon>
    </lineage>
</organism>
<feature type="disulfide bond" evidence="5">
    <location>
        <begin position="638"/>
        <end position="699"/>
    </location>
</feature>
<feature type="disulfide bond" evidence="5">
    <location>
        <begin position="395"/>
        <end position="456"/>
    </location>
</feature>
<feature type="signal peptide" evidence="8">
    <location>
        <begin position="1"/>
        <end position="25"/>
    </location>
</feature>
<feature type="disulfide bond" evidence="5">
    <location>
        <begin position="1571"/>
        <end position="1632"/>
    </location>
</feature>
<evidence type="ECO:0000256" key="3">
    <source>
        <dbReference type="ARBA" id="ARBA00023157"/>
    </source>
</evidence>
<evidence type="ECO:0000256" key="7">
    <source>
        <dbReference type="SAM" id="Phobius"/>
    </source>
</evidence>
<feature type="disulfide bond" evidence="5">
    <location>
        <begin position="1820"/>
        <end position="1830"/>
    </location>
</feature>
<feature type="disulfide bond" evidence="5">
    <location>
        <begin position="1124"/>
        <end position="1185"/>
    </location>
</feature>
<accession>A0A914AE24</accession>
<feature type="domain" description="SRCR" evidence="9">
    <location>
        <begin position="973"/>
        <end position="1073"/>
    </location>
</feature>
<dbReference type="GO" id="GO:0016020">
    <property type="term" value="C:membrane"/>
    <property type="evidence" value="ECO:0007669"/>
    <property type="project" value="InterPro"/>
</dbReference>
<protein>
    <recommendedName>
        <fullName evidence="9">SRCR domain-containing protein</fullName>
    </recommendedName>
</protein>
<keyword evidence="1 8" id="KW-0732">Signal</keyword>
<feature type="disulfide bond" evidence="5">
    <location>
        <begin position="1379"/>
        <end position="1389"/>
    </location>
</feature>
<feature type="disulfide bond" evidence="5">
    <location>
        <begin position="743"/>
        <end position="807"/>
    </location>
</feature>
<dbReference type="GeneID" id="119732355"/>
<feature type="disulfide bond" evidence="5">
    <location>
        <begin position="669"/>
        <end position="679"/>
    </location>
</feature>
<feature type="transmembrane region" description="Helical" evidence="7">
    <location>
        <begin position="1858"/>
        <end position="1882"/>
    </location>
</feature>
<feature type="disulfide bond" evidence="5">
    <location>
        <begin position="162"/>
        <end position="226"/>
    </location>
</feature>
<feature type="domain" description="SRCR" evidence="9">
    <location>
        <begin position="600"/>
        <end position="700"/>
    </location>
</feature>
<dbReference type="OrthoDB" id="536948at2759"/>